<dbReference type="Proteomes" id="UP000075230">
    <property type="component" value="Unassembled WGS sequence"/>
</dbReference>
<protein>
    <submittedName>
        <fullName evidence="1">Uncharacterized protein</fullName>
    </submittedName>
</protein>
<reference evidence="1 2" key="1">
    <citation type="journal article" date="2016" name="DNA Res.">
        <title>Genome sequence of Aspergillus luchuensis NBRC 4314.</title>
        <authorList>
            <person name="Yamada O."/>
            <person name="Machida M."/>
            <person name="Hosoyama A."/>
            <person name="Goto M."/>
            <person name="Takahashi T."/>
            <person name="Futagami T."/>
            <person name="Yamagata Y."/>
            <person name="Takeuchi M."/>
            <person name="Kobayashi T."/>
            <person name="Koike H."/>
            <person name="Abe K."/>
            <person name="Asai K."/>
            <person name="Arita M."/>
            <person name="Fujita N."/>
            <person name="Fukuda K."/>
            <person name="Higa K."/>
            <person name="Horikawa H."/>
            <person name="Ishikawa T."/>
            <person name="Jinno K."/>
            <person name="Kato Y."/>
            <person name="Kirimura K."/>
            <person name="Mizutani O."/>
            <person name="Nakasone K."/>
            <person name="Sano M."/>
            <person name="Shiraishi Y."/>
            <person name="Tsukahara M."/>
            <person name="Gomi K."/>
        </authorList>
    </citation>
    <scope>NUCLEOTIDE SEQUENCE [LARGE SCALE GENOMIC DNA]</scope>
    <source>
        <strain evidence="1 2">RIB 2604</strain>
    </source>
</reference>
<proteinExistence type="predicted"/>
<reference evidence="2" key="2">
    <citation type="submission" date="2016-02" db="EMBL/GenBank/DDBJ databases">
        <title>Genome sequencing of Aspergillus luchuensis NBRC 4314.</title>
        <authorList>
            <person name="Yamada O."/>
        </authorList>
    </citation>
    <scope>NUCLEOTIDE SEQUENCE [LARGE SCALE GENOMIC DNA]</scope>
    <source>
        <strain evidence="2">RIB 2604</strain>
    </source>
</reference>
<accession>A0A146FSH7</accession>
<dbReference type="AlphaFoldDB" id="A0A146FSH7"/>
<evidence type="ECO:0000313" key="2">
    <source>
        <dbReference type="Proteomes" id="UP000075230"/>
    </source>
</evidence>
<evidence type="ECO:0000313" key="1">
    <source>
        <dbReference type="EMBL" id="GAT28794.1"/>
    </source>
</evidence>
<comment type="caution">
    <text evidence="1">The sequence shown here is derived from an EMBL/GenBank/DDBJ whole genome shotgun (WGS) entry which is preliminary data.</text>
</comment>
<name>A0A146FSH7_ASPKA</name>
<sequence>MSATVQTRVVGLDQLIPRVVSKDREGICSSPPPQTTATDQQLLIYSNIEKDVEILLPWVYDQANIARGTHLFDWPDEDHEFRFLFEQFFAYQIALTPKSSSSIGPITSKGEITLPRMNWKVAGRESHRYFVSSQGFILRILMQMVHRKLKRVMKPEQTQGLEIRPVGQVTVGPRDNSLPIISYTGWFEGQTWEGFVGEVLSVMLGQLAKTFTIHKHNQGLQDQEVFVVGFYGPHIYIARGHFPVETITRVHAKGCSDDEYLELKFTRGYDPCRKDDWMEAMRALSRLFRYLMSGSGKVGAIQKILSESATAVEGS</sequence>
<dbReference type="EMBL" id="BCWF01000025">
    <property type="protein sequence ID" value="GAT28794.1"/>
    <property type="molecule type" value="Genomic_DNA"/>
</dbReference>
<organism evidence="1 2">
    <name type="scientific">Aspergillus kawachii</name>
    <name type="common">White koji mold</name>
    <name type="synonym">Aspergillus awamori var. kawachi</name>
    <dbReference type="NCBI Taxonomy" id="1069201"/>
    <lineage>
        <taxon>Eukaryota</taxon>
        <taxon>Fungi</taxon>
        <taxon>Dikarya</taxon>
        <taxon>Ascomycota</taxon>
        <taxon>Pezizomycotina</taxon>
        <taxon>Eurotiomycetes</taxon>
        <taxon>Eurotiomycetidae</taxon>
        <taxon>Eurotiales</taxon>
        <taxon>Aspergillaceae</taxon>
        <taxon>Aspergillus</taxon>
        <taxon>Aspergillus subgen. Circumdati</taxon>
    </lineage>
</organism>
<dbReference type="VEuPathDB" id="FungiDB:ASPFODRAFT_130951"/>
<gene>
    <name evidence="1" type="ORF">RIB2604_02604390</name>
</gene>